<name>A0A167XWS0_9FLAO</name>
<feature type="domain" description="Fibronectin type-III" evidence="3">
    <location>
        <begin position="756"/>
        <end position="845"/>
    </location>
</feature>
<organism evidence="4 5">
    <name type="scientific">Flavobacterium fryxellicola</name>
    <dbReference type="NCBI Taxonomy" id="249352"/>
    <lineage>
        <taxon>Bacteria</taxon>
        <taxon>Pseudomonadati</taxon>
        <taxon>Bacteroidota</taxon>
        <taxon>Flavobacteriia</taxon>
        <taxon>Flavobacteriales</taxon>
        <taxon>Flavobacteriaceae</taxon>
        <taxon>Flavobacterium</taxon>
    </lineage>
</organism>
<feature type="compositionally biased region" description="Low complexity" evidence="2">
    <location>
        <begin position="483"/>
        <end position="493"/>
    </location>
</feature>
<dbReference type="STRING" id="249352.SAMN05444395_102531"/>
<dbReference type="OrthoDB" id="9792152at2"/>
<dbReference type="InterPro" id="IPR024079">
    <property type="entry name" value="MetalloPept_cat_dom_sf"/>
</dbReference>
<dbReference type="RefSeq" id="WP_066077681.1">
    <property type="nucleotide sequence ID" value="NZ_FRDK01000002.1"/>
</dbReference>
<evidence type="ECO:0000259" key="3">
    <source>
        <dbReference type="PROSITE" id="PS50853"/>
    </source>
</evidence>
<dbReference type="EMBL" id="LVJE01000010">
    <property type="protein sequence ID" value="OAB28771.1"/>
    <property type="molecule type" value="Genomic_DNA"/>
</dbReference>
<dbReference type="SUPFAM" id="SSF49265">
    <property type="entry name" value="Fibronectin type III"/>
    <property type="match status" value="1"/>
</dbReference>
<evidence type="ECO:0000256" key="1">
    <source>
        <dbReference type="ARBA" id="ARBA00022729"/>
    </source>
</evidence>
<dbReference type="Gene3D" id="2.60.40.10">
    <property type="entry name" value="Immunoglobulins"/>
    <property type="match status" value="2"/>
</dbReference>
<evidence type="ECO:0000313" key="5">
    <source>
        <dbReference type="Proteomes" id="UP000077164"/>
    </source>
</evidence>
<dbReference type="SUPFAM" id="SSF49785">
    <property type="entry name" value="Galactose-binding domain-like"/>
    <property type="match status" value="1"/>
</dbReference>
<dbReference type="Gene3D" id="2.60.40.1220">
    <property type="match status" value="1"/>
</dbReference>
<comment type="caution">
    <text evidence="4">The sequence shown here is derived from an EMBL/GenBank/DDBJ whole genome shotgun (WGS) entry which is preliminary data.</text>
</comment>
<dbReference type="InterPro" id="IPR014755">
    <property type="entry name" value="Cu-Rt/internalin_Ig-like"/>
</dbReference>
<reference evidence="4 5" key="1">
    <citation type="submission" date="2016-03" db="EMBL/GenBank/DDBJ databases">
        <title>Draft genome sequence of Flavobacterium fryxellicola DSM 16209.</title>
        <authorList>
            <person name="Shin S.-K."/>
            <person name="Yi H."/>
        </authorList>
    </citation>
    <scope>NUCLEOTIDE SEQUENCE [LARGE SCALE GENOMIC DNA]</scope>
    <source>
        <strain evidence="4 5">DSM 16209</strain>
    </source>
</reference>
<dbReference type="Gene3D" id="2.60.120.260">
    <property type="entry name" value="Galactose-binding domain-like"/>
    <property type="match status" value="1"/>
</dbReference>
<dbReference type="Pfam" id="PF16184">
    <property type="entry name" value="Cadherin_3"/>
    <property type="match status" value="1"/>
</dbReference>
<dbReference type="NCBIfam" id="NF033708">
    <property type="entry name" value="T9SS_Cterm_ChiA"/>
    <property type="match status" value="1"/>
</dbReference>
<evidence type="ECO:0000256" key="2">
    <source>
        <dbReference type="SAM" id="MobiDB-lite"/>
    </source>
</evidence>
<dbReference type="Pfam" id="PF13583">
    <property type="entry name" value="Reprolysin_4"/>
    <property type="match status" value="1"/>
</dbReference>
<protein>
    <recommendedName>
        <fullName evidence="3">Fibronectin type-III domain-containing protein</fullName>
    </recommendedName>
</protein>
<proteinExistence type="predicted"/>
<dbReference type="SUPFAM" id="SSF55486">
    <property type="entry name" value="Metalloproteases ('zincins'), catalytic domain"/>
    <property type="match status" value="1"/>
</dbReference>
<dbReference type="InterPro" id="IPR013783">
    <property type="entry name" value="Ig-like_fold"/>
</dbReference>
<keyword evidence="1" id="KW-0732">Signal</keyword>
<dbReference type="Gene3D" id="3.40.390.10">
    <property type="entry name" value="Collagenase (Catalytic Domain)"/>
    <property type="match status" value="1"/>
</dbReference>
<dbReference type="GO" id="GO:0008237">
    <property type="term" value="F:metallopeptidase activity"/>
    <property type="evidence" value="ECO:0007669"/>
    <property type="project" value="InterPro"/>
</dbReference>
<dbReference type="InterPro" id="IPR008979">
    <property type="entry name" value="Galactose-bd-like_sf"/>
</dbReference>
<feature type="region of interest" description="Disordered" evidence="2">
    <location>
        <begin position="467"/>
        <end position="493"/>
    </location>
</feature>
<dbReference type="InterPro" id="IPR036116">
    <property type="entry name" value="FN3_sf"/>
</dbReference>
<evidence type="ECO:0000313" key="4">
    <source>
        <dbReference type="EMBL" id="OAB28771.1"/>
    </source>
</evidence>
<keyword evidence="5" id="KW-1185">Reference proteome</keyword>
<accession>A0A167XWS0</accession>
<dbReference type="Proteomes" id="UP000077164">
    <property type="component" value="Unassembled WGS sequence"/>
</dbReference>
<sequence>MKKNYFVALFIILLFHQFSYSQSINNWQLKNNSELSKVVAKPERKIIPNKYKVFSLDFKSLKSNFKSASKRDSNNRLATTLLLDFPLENGTLESFIIEKTSVLHPDLEAKYPEIQSFYGVSKNNPLNKIYISMSPEGFTGVITGEKTIYIDTFSKDDVNTYIVYDRAEYERSSNDSFVCHTDMDEDPTKPVSSNSKTTNLKDSKLRTYRIAIACTSEYTAYYGNTIAGALAGINTTITRVNSIYRRDLAVQFQVVANNDRLIYKDNFNKDATPDADPYDNYDGGQMLGVNTANITGLIGVGNYDIGHVFSTGGGGIASTAPCGANKGAGVTGIVTPQFDPFDIDYVCHEIGHQFGAGHTQNNACQFSPASGLEPGSGSTIMGYAGICPPNIQNNSDAYFHAISIQQMTTTINGNTCETEAVIANAAPTIAALTNYSIPKSTPFILTGAGTDSNGDALTYSWEQMNGTTGGVTGTPLSTRTTGPNFRSFSPTTSPSRTFPNLDAIISNTNPTWEVLPSVARTLNFRLTVRDNNSLGGQTNQGNLIVTIGNVGPFAVTSPNATTTWYAGESKTITWDFAGTDTATYALNVNIKLSTDGGLTYPTTLLANTPNDGSQAITVPNTIGTNNRIKVEAVGNIFFDISNANFEIKSNKFDLVTSQSTVSVCKPANAVYTLNYTPAPGFNETVTFSAINLPAGATAVFSPTTRTTAGSVTMTISNTNSVTIGTYVINARGTSTTATINLPVTLNIFDNTIGNVALSSPINGAENQQTSVLLQWNRLTNASSYTIEIASNPNFSTLIETATIALNSYQTTALTSGTINYWRVKPNNPCTTGAYSETFTFQIASDFCKKYINVTFSPNAVWELGTTNAVSAVIDIPDNINISKASFYMKASHAAISDIKMQFSGPTGIFVEVYNRDCTGANFDVTFDDAGTPLTCGNVDPLTTAALEGIQQASQPLAKFNGSSSLGKWTLLATDRVAATSGGTFTNFEITICGKLQIVNNIASVKNTVNLPIGTTTTVLPSKLEATQPTATAFQLVYKITQLPINGILKLNNVAVLVGGTFTQADINNNLVSYTNNGINTNADSFKYALTGINSAFLGGQTFNITICSPITPTFNPVAAICSGATLTPLPTTSLNSITGTWSPALNNTATTTYTFTPSAGQCATLATLIIGVDPVSIGGAVNGGAAICANSTSGLLTLTGFTGTIINWESSVSPFTTWTTITNSNNTFTSAALTETTRFRAVVKNGACSIATSAPATVTIENTTWNGTAWSNGLPTANKGLIITGNLTADSNLVACSLIISNNAVVSVPSGFNFIIANDINVAVGSSLTFENNTNLLQTKNTNSNSGKIIIKRQTSDLKLSDYVLWSSPVSGQQLQSFSTATLSNRFYTYNPSTNLYNAIVPTNSFATGTGYLIRMPNNHPTSPTIWEGQFQGVPNNGDYSIPVTNNAFNAIGNPYPSTINANTFIATNTITEALYFWRKTNNTATSSYATYTTAGGTANAGGLSSIVPNGIIQVGQGFLVKATTPNIAFTNAMRVNNTANQFLKTKETELHRIWLNLSKEGTPVNQMMIAYMPKATAGIDPAVDGRYINDNATALNSLIENEEFVIQGRSLPFIDTDVVPLTFKTNLAGSFTIGIDHVDGLFTDSQNIFLNDKVTSVNHDLKKANYSFTATAGTFNDRFEIVYKGNSTLGLAEGVFNENTVLVYNQKGMMNINAGKQTIAAVKIFDIRGRLVYEKNNINSSLTALDSFVAAHQTLIIQITSDENKVVRKKLLY</sequence>
<dbReference type="PROSITE" id="PS50853">
    <property type="entry name" value="FN3"/>
    <property type="match status" value="1"/>
</dbReference>
<dbReference type="InterPro" id="IPR003961">
    <property type="entry name" value="FN3_dom"/>
</dbReference>
<gene>
    <name evidence="4" type="ORF">FBFR_04685</name>
</gene>